<protein>
    <submittedName>
        <fullName evidence="3">Maleylpyruvate isomerase family mycothiol-dependent enzyme</fullName>
    </submittedName>
</protein>
<comment type="caution">
    <text evidence="3">The sequence shown here is derived from an EMBL/GenBank/DDBJ whole genome shotgun (WGS) entry which is preliminary data.</text>
</comment>
<gene>
    <name evidence="3" type="ORF">ACFO0B_27300</name>
</gene>
<evidence type="ECO:0000313" key="4">
    <source>
        <dbReference type="Proteomes" id="UP001595696"/>
    </source>
</evidence>
<evidence type="ECO:0000259" key="2">
    <source>
        <dbReference type="Pfam" id="PF11716"/>
    </source>
</evidence>
<dbReference type="Proteomes" id="UP001595696">
    <property type="component" value="Unassembled WGS sequence"/>
</dbReference>
<accession>A0ABV8DZX5</accession>
<dbReference type="Pfam" id="PF11716">
    <property type="entry name" value="MDMPI_N"/>
    <property type="match status" value="1"/>
</dbReference>
<dbReference type="Gene3D" id="1.20.120.450">
    <property type="entry name" value="dinb family like domain"/>
    <property type="match status" value="1"/>
</dbReference>
<feature type="domain" description="Mycothiol-dependent maleylpyruvate isomerase metal-binding" evidence="2">
    <location>
        <begin position="15"/>
        <end position="112"/>
    </location>
</feature>
<dbReference type="InterPro" id="IPR024344">
    <property type="entry name" value="MDMPI_metal-binding"/>
</dbReference>
<keyword evidence="4" id="KW-1185">Reference proteome</keyword>
<proteinExistence type="predicted"/>
<feature type="domain" description="MDMPI C-terminal" evidence="1">
    <location>
        <begin position="137"/>
        <end position="208"/>
    </location>
</feature>
<dbReference type="EMBL" id="JBHSAX010000022">
    <property type="protein sequence ID" value="MFC3965712.1"/>
    <property type="molecule type" value="Genomic_DNA"/>
</dbReference>
<dbReference type="Pfam" id="PF07398">
    <property type="entry name" value="MDMPI_C"/>
    <property type="match status" value="1"/>
</dbReference>
<dbReference type="SUPFAM" id="SSF109854">
    <property type="entry name" value="DinB/YfiT-like putative metalloenzymes"/>
    <property type="match status" value="1"/>
</dbReference>
<dbReference type="InterPro" id="IPR017517">
    <property type="entry name" value="Maleyloyr_isom"/>
</dbReference>
<evidence type="ECO:0000313" key="3">
    <source>
        <dbReference type="EMBL" id="MFC3965712.1"/>
    </source>
</evidence>
<organism evidence="3 4">
    <name type="scientific">Nocardia jiangsuensis</name>
    <dbReference type="NCBI Taxonomy" id="1691563"/>
    <lineage>
        <taxon>Bacteria</taxon>
        <taxon>Bacillati</taxon>
        <taxon>Actinomycetota</taxon>
        <taxon>Actinomycetes</taxon>
        <taxon>Mycobacteriales</taxon>
        <taxon>Nocardiaceae</taxon>
        <taxon>Nocardia</taxon>
    </lineage>
</organism>
<sequence>MPAPANRTVLWAMIHAERRALADDLAELSAAQWAARSLCSAWTVEEVVAHLTAAASTGPVRWIRSMAGARFDPAVHNARLIAGHRGTGPAATLARFREVLDSTTAASGHTPAWLGEIVVHAQDIRQPLGLPTRPGLEACTEVARFFASRNFAVNSKDAVAGLRLEATDGPFTAGAGAQVTGPTLALVMAMAGRTAYYTELAGPGVAELRGRR</sequence>
<reference evidence="4" key="1">
    <citation type="journal article" date="2019" name="Int. J. Syst. Evol. Microbiol.">
        <title>The Global Catalogue of Microorganisms (GCM) 10K type strain sequencing project: providing services to taxonomists for standard genome sequencing and annotation.</title>
        <authorList>
            <consortium name="The Broad Institute Genomics Platform"/>
            <consortium name="The Broad Institute Genome Sequencing Center for Infectious Disease"/>
            <person name="Wu L."/>
            <person name="Ma J."/>
        </authorList>
    </citation>
    <scope>NUCLEOTIDE SEQUENCE [LARGE SCALE GENOMIC DNA]</scope>
    <source>
        <strain evidence="4">CGMCC 4.7330</strain>
    </source>
</reference>
<evidence type="ECO:0000259" key="1">
    <source>
        <dbReference type="Pfam" id="PF07398"/>
    </source>
</evidence>
<keyword evidence="3" id="KW-0413">Isomerase</keyword>
<dbReference type="NCBIfam" id="TIGR03083">
    <property type="entry name" value="maleylpyruvate isomerase family mycothiol-dependent enzyme"/>
    <property type="match status" value="1"/>
</dbReference>
<dbReference type="GO" id="GO:0016853">
    <property type="term" value="F:isomerase activity"/>
    <property type="evidence" value="ECO:0007669"/>
    <property type="project" value="UniProtKB-KW"/>
</dbReference>
<dbReference type="InterPro" id="IPR034660">
    <property type="entry name" value="DinB/YfiT-like"/>
</dbReference>
<dbReference type="RefSeq" id="WP_378615796.1">
    <property type="nucleotide sequence ID" value="NZ_JBHSAX010000022.1"/>
</dbReference>
<name>A0ABV8DZX5_9NOCA</name>
<dbReference type="InterPro" id="IPR010872">
    <property type="entry name" value="MDMPI_C-term_domain"/>
</dbReference>